<feature type="chain" id="PRO_5029508820" description="Aminotransferase-like plant mobile domain-containing protein" evidence="1">
    <location>
        <begin position="18"/>
        <end position="245"/>
    </location>
</feature>
<evidence type="ECO:0000256" key="1">
    <source>
        <dbReference type="SAM" id="SignalP"/>
    </source>
</evidence>
<dbReference type="Proteomes" id="UP000594261">
    <property type="component" value="Chromosome 10"/>
</dbReference>
<protein>
    <recommendedName>
        <fullName evidence="2">Aminotransferase-like plant mobile domain-containing protein</fullName>
    </recommendedName>
</protein>
<keyword evidence="4" id="KW-1185">Reference proteome</keyword>
<dbReference type="InterPro" id="IPR044824">
    <property type="entry name" value="MAIN-like"/>
</dbReference>
<dbReference type="PANTHER" id="PTHR46033">
    <property type="entry name" value="PROTEIN MAIN-LIKE 2"/>
    <property type="match status" value="1"/>
</dbReference>
<dbReference type="EMBL" id="LRBV02000010">
    <property type="status" value="NOT_ANNOTATED_CDS"/>
    <property type="molecule type" value="Genomic_DNA"/>
</dbReference>
<evidence type="ECO:0000313" key="4">
    <source>
        <dbReference type="Proteomes" id="UP000594261"/>
    </source>
</evidence>
<dbReference type="InterPro" id="IPR019557">
    <property type="entry name" value="AminoTfrase-like_pln_mobile"/>
</dbReference>
<dbReference type="GO" id="GO:0010073">
    <property type="term" value="P:meristem maintenance"/>
    <property type="evidence" value="ECO:0007669"/>
    <property type="project" value="InterPro"/>
</dbReference>
<evidence type="ECO:0000313" key="3">
    <source>
        <dbReference type="EnsemblPlants" id="QL10p054665:mrna"/>
    </source>
</evidence>
<reference evidence="3 4" key="1">
    <citation type="journal article" date="2016" name="G3 (Bethesda)">
        <title>First Draft Assembly and Annotation of the Genome of a California Endemic Oak Quercus lobata Nee (Fagaceae).</title>
        <authorList>
            <person name="Sork V.L."/>
            <person name="Fitz-Gibbon S.T."/>
            <person name="Puiu D."/>
            <person name="Crepeau M."/>
            <person name="Gugger P.F."/>
            <person name="Sherman R."/>
            <person name="Stevens K."/>
            <person name="Langley C.H."/>
            <person name="Pellegrini M."/>
            <person name="Salzberg S.L."/>
        </authorList>
    </citation>
    <scope>NUCLEOTIDE SEQUENCE [LARGE SCALE GENOMIC DNA]</scope>
    <source>
        <strain evidence="3 4">cv. SW786</strain>
    </source>
</reference>
<dbReference type="AlphaFoldDB" id="A0A7N2MSR8"/>
<feature type="domain" description="Aminotransferase-like plant mobile" evidence="2">
    <location>
        <begin position="50"/>
        <end position="94"/>
    </location>
</feature>
<organism evidence="3 4">
    <name type="scientific">Quercus lobata</name>
    <name type="common">Valley oak</name>
    <dbReference type="NCBI Taxonomy" id="97700"/>
    <lineage>
        <taxon>Eukaryota</taxon>
        <taxon>Viridiplantae</taxon>
        <taxon>Streptophyta</taxon>
        <taxon>Embryophyta</taxon>
        <taxon>Tracheophyta</taxon>
        <taxon>Spermatophyta</taxon>
        <taxon>Magnoliopsida</taxon>
        <taxon>eudicotyledons</taxon>
        <taxon>Gunneridae</taxon>
        <taxon>Pentapetalae</taxon>
        <taxon>rosids</taxon>
        <taxon>fabids</taxon>
        <taxon>Fagales</taxon>
        <taxon>Fagaceae</taxon>
        <taxon>Quercus</taxon>
    </lineage>
</organism>
<dbReference type="Pfam" id="PF10536">
    <property type="entry name" value="PMD"/>
    <property type="match status" value="2"/>
</dbReference>
<dbReference type="InParanoid" id="A0A7N2MSR8"/>
<sequence>MSFMLNLILSAIEVVPGVLNCRRRSCKLPEHGLDPRIARYINEAGFEGLFKVLNLEVDYALITALVERWRPETHTFHLPHGEMSITLQDIELLGHRPPDPIPHPHENTSILAGARLRFTWLDALFSGPLAADATDEVVQQHARYHILDRLGTILFMDKSADRVSVLPLQFLNPISNAKRYSWGSEALAWLYRHLCKALESKAKQIRGAVMLVQLWAYSRFPLICPVMRLPLPPVEAGPFANRYVI</sequence>
<reference evidence="3" key="2">
    <citation type="submission" date="2021-01" db="UniProtKB">
        <authorList>
            <consortium name="EnsemblPlants"/>
        </authorList>
    </citation>
    <scope>IDENTIFICATION</scope>
</reference>
<dbReference type="OMA" id="KANFWEL"/>
<feature type="domain" description="Aminotransferase-like plant mobile" evidence="2">
    <location>
        <begin position="110"/>
        <end position="226"/>
    </location>
</feature>
<dbReference type="PANTHER" id="PTHR46033:SF8">
    <property type="entry name" value="PROTEIN MAINTENANCE OF MERISTEMS-LIKE"/>
    <property type="match status" value="1"/>
</dbReference>
<dbReference type="Gramene" id="QL10p054665:mrna">
    <property type="protein sequence ID" value="QL10p054665:mrna"/>
    <property type="gene ID" value="QL10p054665"/>
</dbReference>
<feature type="signal peptide" evidence="1">
    <location>
        <begin position="1"/>
        <end position="17"/>
    </location>
</feature>
<dbReference type="EnsemblPlants" id="QL10p054665:mrna">
    <property type="protein sequence ID" value="QL10p054665:mrna"/>
    <property type="gene ID" value="QL10p054665"/>
</dbReference>
<accession>A0A7N2MSR8</accession>
<evidence type="ECO:0000259" key="2">
    <source>
        <dbReference type="Pfam" id="PF10536"/>
    </source>
</evidence>
<keyword evidence="1" id="KW-0732">Signal</keyword>
<proteinExistence type="predicted"/>
<name>A0A7N2MSR8_QUELO</name>